<dbReference type="PANTHER" id="PTHR46224:SF64">
    <property type="entry name" value="IQ MOTIF AND ANKYRIN REPEAT DOMAIN-CONTAINING PROTEIN 1"/>
    <property type="match status" value="1"/>
</dbReference>
<dbReference type="OMA" id="WAMAYAN"/>
<evidence type="ECO:0000313" key="2">
    <source>
        <dbReference type="EMBL" id="EPE28645.1"/>
    </source>
</evidence>
<dbReference type="RefSeq" id="XP_008084553.1">
    <property type="nucleotide sequence ID" value="XM_008086362.1"/>
</dbReference>
<dbReference type="InterPro" id="IPR002110">
    <property type="entry name" value="Ankyrin_rpt"/>
</dbReference>
<keyword evidence="1" id="KW-0040">ANK repeat</keyword>
<dbReference type="SUPFAM" id="SSF48403">
    <property type="entry name" value="Ankyrin repeat"/>
    <property type="match status" value="1"/>
</dbReference>
<dbReference type="OrthoDB" id="3544495at2759"/>
<proteinExistence type="predicted"/>
<reference evidence="2 3" key="1">
    <citation type="journal article" date="2013" name="BMC Genomics">
        <title>Genomics-driven discovery of the pneumocandin biosynthetic gene cluster in the fungus Glarea lozoyensis.</title>
        <authorList>
            <person name="Chen L."/>
            <person name="Yue Q."/>
            <person name="Zhang X."/>
            <person name="Xiang M."/>
            <person name="Wang C."/>
            <person name="Li S."/>
            <person name="Che Y."/>
            <person name="Ortiz-Lopez F.J."/>
            <person name="Bills G.F."/>
            <person name="Liu X."/>
            <person name="An Z."/>
        </authorList>
    </citation>
    <scope>NUCLEOTIDE SEQUENCE [LARGE SCALE GENOMIC DNA]</scope>
    <source>
        <strain evidence="3">ATCC 20868 / MF5171</strain>
    </source>
</reference>
<dbReference type="Proteomes" id="UP000016922">
    <property type="component" value="Unassembled WGS sequence"/>
</dbReference>
<feature type="repeat" description="ANK" evidence="1">
    <location>
        <begin position="411"/>
        <end position="435"/>
    </location>
</feature>
<evidence type="ECO:0000256" key="1">
    <source>
        <dbReference type="PROSITE-ProRule" id="PRU00023"/>
    </source>
</evidence>
<dbReference type="HOGENOM" id="CLU_467042_0_0_1"/>
<name>S3CSK2_GLAL2</name>
<evidence type="ECO:0000313" key="3">
    <source>
        <dbReference type="Proteomes" id="UP000016922"/>
    </source>
</evidence>
<dbReference type="InterPro" id="IPR036770">
    <property type="entry name" value="Ankyrin_rpt-contain_sf"/>
</dbReference>
<dbReference type="Pfam" id="PF12796">
    <property type="entry name" value="Ank_2"/>
    <property type="match status" value="1"/>
</dbReference>
<dbReference type="SMART" id="SM00248">
    <property type="entry name" value="ANK"/>
    <property type="match status" value="3"/>
</dbReference>
<feature type="repeat" description="ANK" evidence="1">
    <location>
        <begin position="438"/>
        <end position="470"/>
    </location>
</feature>
<dbReference type="AlphaFoldDB" id="S3CSK2"/>
<dbReference type="InterPro" id="IPR051616">
    <property type="entry name" value="Cul2-RING_E3_ligase_SR"/>
</dbReference>
<organism evidence="2 3">
    <name type="scientific">Glarea lozoyensis (strain ATCC 20868 / MF5171)</name>
    <dbReference type="NCBI Taxonomy" id="1116229"/>
    <lineage>
        <taxon>Eukaryota</taxon>
        <taxon>Fungi</taxon>
        <taxon>Dikarya</taxon>
        <taxon>Ascomycota</taxon>
        <taxon>Pezizomycotina</taxon>
        <taxon>Leotiomycetes</taxon>
        <taxon>Helotiales</taxon>
        <taxon>Helotiaceae</taxon>
        <taxon>Glarea</taxon>
    </lineage>
</organism>
<accession>S3CSK2</accession>
<dbReference type="EMBL" id="KE145368">
    <property type="protein sequence ID" value="EPE28645.1"/>
    <property type="molecule type" value="Genomic_DNA"/>
</dbReference>
<dbReference type="Gene3D" id="1.25.40.20">
    <property type="entry name" value="Ankyrin repeat-containing domain"/>
    <property type="match status" value="1"/>
</dbReference>
<sequence>MEKTIEPVTLPLELLEEIIHFSIRVRSLKGALRLRLVNRHFRTLIEENMFRTRFLDESVHAMREKGNPFRYSNPQRPVGRDSAWLTFLKRYLSHRIYTQPNLHPLCPEHLIHRAADWLGKTLNDKSDTARRYYIDTLCQVGFWEYCCCYERLLPQYPPCLSVDDSSNYIDSTPNYSALSDGDAALKRLLLEAAIYLGDIDLARKFYQLKPWEGYHSGLETSHAHIDTAAAQSGMDRNRLALVHGGVEMFKLVNKVEFGIETKDQYVGIYDPAVFMEYVVRASRDHASTDRINFLLDLGAPWDDDPTSYWMKFEYPHALIQAPTPEIYERLIAILSPEKKALSFYRVKLCCRKDSMILQLDRSAGVNNLVMVKYHIDHGGAPYLNNIHTDCQERSARSNTPRGYWQQWRLHPLVRAVEVGNLDMVRLMLDHGADPNHNPFNTPLMAAVRHRHLGIARLLIEHGADVNLGSTPPVVLAVQREDVEMLQLLWGNGAVIDRPEIGGRAMAVVVEEGLDSMRDLLVDRGVERDGIWNHVQSEEEFVLELRYREVYDAYRDYY</sequence>
<dbReference type="KEGG" id="glz:GLAREA_09766"/>
<gene>
    <name evidence="2" type="ORF">GLAREA_09766</name>
</gene>
<dbReference type="PANTHER" id="PTHR46224">
    <property type="entry name" value="ANKYRIN REPEAT FAMILY PROTEIN"/>
    <property type="match status" value="1"/>
</dbReference>
<dbReference type="PROSITE" id="PS50088">
    <property type="entry name" value="ANK_REPEAT"/>
    <property type="match status" value="2"/>
</dbReference>
<protein>
    <submittedName>
        <fullName evidence="2">Ankyrin repeat-containing protein</fullName>
    </submittedName>
</protein>
<dbReference type="GeneID" id="19468813"/>
<dbReference type="PROSITE" id="PS50297">
    <property type="entry name" value="ANK_REP_REGION"/>
    <property type="match status" value="2"/>
</dbReference>
<keyword evidence="3" id="KW-1185">Reference proteome</keyword>